<evidence type="ECO:0000256" key="1">
    <source>
        <dbReference type="SAM" id="SignalP"/>
    </source>
</evidence>
<dbReference type="GO" id="GO:0008237">
    <property type="term" value="F:metallopeptidase activity"/>
    <property type="evidence" value="ECO:0007669"/>
    <property type="project" value="InterPro"/>
</dbReference>
<protein>
    <submittedName>
        <fullName evidence="2">IgA peptidase M64-domain-containing protein</fullName>
    </submittedName>
</protein>
<dbReference type="InterPro" id="IPR024079">
    <property type="entry name" value="MetalloPept_cat_dom_sf"/>
</dbReference>
<feature type="signal peptide" evidence="1">
    <location>
        <begin position="1"/>
        <end position="19"/>
    </location>
</feature>
<organism evidence="2 3">
    <name type="scientific">Stachybotrys elegans</name>
    <dbReference type="NCBI Taxonomy" id="80388"/>
    <lineage>
        <taxon>Eukaryota</taxon>
        <taxon>Fungi</taxon>
        <taxon>Dikarya</taxon>
        <taxon>Ascomycota</taxon>
        <taxon>Pezizomycotina</taxon>
        <taxon>Sordariomycetes</taxon>
        <taxon>Hypocreomycetidae</taxon>
        <taxon>Hypocreales</taxon>
        <taxon>Stachybotryaceae</taxon>
        <taxon>Stachybotrys</taxon>
    </lineage>
</organism>
<dbReference type="AlphaFoldDB" id="A0A8K0WJ95"/>
<dbReference type="Pfam" id="PF09471">
    <property type="entry name" value="Peptidase_M64"/>
    <property type="match status" value="1"/>
</dbReference>
<evidence type="ECO:0000313" key="3">
    <source>
        <dbReference type="Proteomes" id="UP000813444"/>
    </source>
</evidence>
<dbReference type="Proteomes" id="UP000813444">
    <property type="component" value="Unassembled WGS sequence"/>
</dbReference>
<accession>A0A8K0WJ95</accession>
<dbReference type="OrthoDB" id="2961863at2759"/>
<sequence length="529" mass="58830">MTLLDTYLVILAVASFANGQFCEHQWEGKFADHKVDGVPYLQAVDNVAPPPLEIRPLIVTGPSDNRVDLIFLGDGYTEAEKEKFFSDALFLAENVTDGQTFNDVAPLMNWWAGFSPSAESGVGVGGQPLDTVYGLYRDGTELRGVYYDKPEVARAACQSTDACDYPILLGNDPYYGGLGGSFTVITSSTVNGPAILRHELGHSIINVGEEYDGATGYFGVNSARTTSSVPWTQWYSEPETEPRVQRSNMPIQAYTWSLLNTTTAYSSTFTSAGTYDNYLVQFSISGVPESSDLLVQLDGVDLKWEVFQGIELDRYIYNLPFNASLAPGEHRLTFTLLNPDREGTAQLCNLEVLEYGDENERFAPELGYYGLYPTYSDRNGTTYRPTNNDCLMRWTYTVDFCSACIEGLWWALLRPLSLIDQVDQVAQASGVTNITLELLPVAQFRDVPRPSEAYTIEWFNAADSSPLSQWTNQTSALISQSIAEVDVVVRFWTAQVKIDRDGVLVQEERIAVKRCGTETSYPRRSLVEN</sequence>
<keyword evidence="1" id="KW-0732">Signal</keyword>
<evidence type="ECO:0000313" key="2">
    <source>
        <dbReference type="EMBL" id="KAH7303201.1"/>
    </source>
</evidence>
<name>A0A8K0WJ95_9HYPO</name>
<reference evidence="2" key="1">
    <citation type="journal article" date="2021" name="Nat. Commun.">
        <title>Genetic determinants of endophytism in the Arabidopsis root mycobiome.</title>
        <authorList>
            <person name="Mesny F."/>
            <person name="Miyauchi S."/>
            <person name="Thiergart T."/>
            <person name="Pickel B."/>
            <person name="Atanasova L."/>
            <person name="Karlsson M."/>
            <person name="Huettel B."/>
            <person name="Barry K.W."/>
            <person name="Haridas S."/>
            <person name="Chen C."/>
            <person name="Bauer D."/>
            <person name="Andreopoulos W."/>
            <person name="Pangilinan J."/>
            <person name="LaButti K."/>
            <person name="Riley R."/>
            <person name="Lipzen A."/>
            <person name="Clum A."/>
            <person name="Drula E."/>
            <person name="Henrissat B."/>
            <person name="Kohler A."/>
            <person name="Grigoriev I.V."/>
            <person name="Martin F.M."/>
            <person name="Hacquard S."/>
        </authorList>
    </citation>
    <scope>NUCLEOTIDE SEQUENCE</scope>
    <source>
        <strain evidence="2">MPI-CAGE-CH-0235</strain>
    </source>
</reference>
<dbReference type="EMBL" id="JAGPNK010000037">
    <property type="protein sequence ID" value="KAH7303201.1"/>
    <property type="molecule type" value="Genomic_DNA"/>
</dbReference>
<comment type="caution">
    <text evidence="2">The sequence shown here is derived from an EMBL/GenBank/DDBJ whole genome shotgun (WGS) entry which is preliminary data.</text>
</comment>
<proteinExistence type="predicted"/>
<gene>
    <name evidence="2" type="ORF">B0I35DRAFT_365283</name>
</gene>
<dbReference type="Gene3D" id="3.40.390.10">
    <property type="entry name" value="Collagenase (Catalytic Domain)"/>
    <property type="match status" value="1"/>
</dbReference>
<keyword evidence="3" id="KW-1185">Reference proteome</keyword>
<dbReference type="InterPro" id="IPR019026">
    <property type="entry name" value="Peptidase_M64_IgA"/>
</dbReference>
<feature type="chain" id="PRO_5035435536" evidence="1">
    <location>
        <begin position="20"/>
        <end position="529"/>
    </location>
</feature>